<feature type="transmembrane region" description="Helical" evidence="5">
    <location>
        <begin position="468"/>
        <end position="488"/>
    </location>
</feature>
<feature type="transmembrane region" description="Helical" evidence="5">
    <location>
        <begin position="379"/>
        <end position="402"/>
    </location>
</feature>
<keyword evidence="5" id="KW-0874">Quinone</keyword>
<gene>
    <name evidence="5" type="primary">nuoN</name>
    <name evidence="8" type="ORF">HMPREF2130_07410</name>
</gene>
<dbReference type="PANTHER" id="PTHR22773">
    <property type="entry name" value="NADH DEHYDROGENASE"/>
    <property type="match status" value="1"/>
</dbReference>
<evidence type="ECO:0000256" key="3">
    <source>
        <dbReference type="ARBA" id="ARBA00022989"/>
    </source>
</evidence>
<comment type="function">
    <text evidence="5">NDH-1 shuttles electrons from NADH, via FMN and iron-sulfur (Fe-S) centers, to quinones in the respiratory chain. The immediate electron acceptor for the enzyme in this species is believed to be ubiquinone. Couples the redox reaction to proton translocation (for every two electrons transferred, four hydrogen ions are translocated across the cytoplasmic membrane), and thus conserves the redox energy in a proton gradient.</text>
</comment>
<evidence type="ECO:0000313" key="8">
    <source>
        <dbReference type="EMBL" id="KGF30275.1"/>
    </source>
</evidence>
<dbReference type="Pfam" id="PF00361">
    <property type="entry name" value="Proton_antipo_M"/>
    <property type="match status" value="1"/>
</dbReference>
<comment type="subcellular location">
    <subcellularLocation>
        <location evidence="5">Cell membrane</location>
        <topology evidence="5">Multi-pass membrane protein</topology>
    </subcellularLocation>
    <subcellularLocation>
        <location evidence="1">Endomembrane system</location>
        <topology evidence="1">Multi-pass membrane protein</topology>
    </subcellularLocation>
    <subcellularLocation>
        <location evidence="6">Membrane</location>
        <topology evidence="6">Multi-pass membrane protein</topology>
    </subcellularLocation>
</comment>
<dbReference type="InterPro" id="IPR010096">
    <property type="entry name" value="NADH-Q_OxRdtase_suN/2"/>
</dbReference>
<sequence>MIENQFNFAMALPEILLCLLAMGVLLIDAFARSKDSVLSYYSSLLSLLLVLVVVLFQWSSGVAGTTFYQMYIADALSHFLKVGTTIAVLVTLIYSRQYLIDRSMVTGGEFYALALFCLLGQFVMISAASTLTIYLGLELMSLSLYALVALRRDSLSSAEAAMKYFILGSLASGIMLYGISLIYGATGAIHLATIMQVLQSGEAQLSVLLLGLVFVVSGIAFKLGAVPFHMWVPDVYQGAPTAVALTIGSAPKLAALAMTLRVLIETLNDVAISWQPMLIIMAVLSLAIGNITALMQTNFKRLLGYSTISHIGFVLLGLLSGVDANGQVSSGAYGTALFYMVTYVLTTLASFGIILILSRAGFESEEIADFKGLNRRSPWLAFGVLILMFSLAGIPPLVGFYAKLAVLQATVNAGHIWLAVLAVLLSLIGAFYYLRVVKVMYFDEPAADAPALSAPMTFREGILSVNNLLIIVLGILPGGLMALCVQVIDASLKF</sequence>
<keyword evidence="9" id="KW-1185">Reference proteome</keyword>
<dbReference type="NCBIfam" id="NF004442">
    <property type="entry name" value="PRK05777.1-5"/>
    <property type="match status" value="1"/>
</dbReference>
<dbReference type="GO" id="GO:0042773">
    <property type="term" value="P:ATP synthesis coupled electron transport"/>
    <property type="evidence" value="ECO:0007669"/>
    <property type="project" value="InterPro"/>
</dbReference>
<feature type="transmembrane region" description="Helical" evidence="5">
    <location>
        <begin position="78"/>
        <end position="95"/>
    </location>
</feature>
<keyword evidence="4 5" id="KW-0472">Membrane</keyword>
<evidence type="ECO:0000256" key="1">
    <source>
        <dbReference type="ARBA" id="ARBA00004127"/>
    </source>
</evidence>
<feature type="transmembrane region" description="Helical" evidence="5">
    <location>
        <begin position="337"/>
        <end position="358"/>
    </location>
</feature>
<reference evidence="8 9" key="1">
    <citation type="submission" date="2014-07" db="EMBL/GenBank/DDBJ databases">
        <authorList>
            <person name="McCorrison J."/>
            <person name="Sanka R."/>
            <person name="Torralba M."/>
            <person name="Gillis M."/>
            <person name="Haft D.H."/>
            <person name="Methe B."/>
            <person name="Sutton G."/>
            <person name="Nelson K.E."/>
        </authorList>
    </citation>
    <scope>NUCLEOTIDE SEQUENCE [LARGE SCALE GENOMIC DNA]</scope>
    <source>
        <strain evidence="8 9">DNF00040</strain>
    </source>
</reference>
<proteinExistence type="inferred from homology"/>
<evidence type="ECO:0000313" key="9">
    <source>
        <dbReference type="Proteomes" id="UP000029629"/>
    </source>
</evidence>
<dbReference type="RefSeq" id="WP_036559612.1">
    <property type="nucleotide sequence ID" value="NZ_JRNI01000028.1"/>
</dbReference>
<keyword evidence="5" id="KW-0520">NAD</keyword>
<keyword evidence="5" id="KW-1003">Cell membrane</keyword>
<keyword evidence="5" id="KW-0813">Transport</keyword>
<comment type="subunit">
    <text evidence="5">NDH-1 is composed of 14 different subunits. Subunits NuoA, H, J, K, L, M, N constitute the membrane sector of the complex.</text>
</comment>
<dbReference type="InterPro" id="IPR001750">
    <property type="entry name" value="ND/Mrp_TM"/>
</dbReference>
<feature type="transmembrane region" description="Helical" evidence="5">
    <location>
        <begin position="162"/>
        <end position="183"/>
    </location>
</feature>
<organism evidence="8 9">
    <name type="scientific">Oligella urethralis DNF00040</name>
    <dbReference type="NCBI Taxonomy" id="1401065"/>
    <lineage>
        <taxon>Bacteria</taxon>
        <taxon>Pseudomonadati</taxon>
        <taxon>Pseudomonadota</taxon>
        <taxon>Betaproteobacteria</taxon>
        <taxon>Burkholderiales</taxon>
        <taxon>Alcaligenaceae</taxon>
        <taxon>Oligella</taxon>
    </lineage>
</organism>
<feature type="transmembrane region" description="Helical" evidence="5">
    <location>
        <begin position="6"/>
        <end position="26"/>
    </location>
</feature>
<feature type="transmembrane region" description="Helical" evidence="5">
    <location>
        <begin position="38"/>
        <end position="58"/>
    </location>
</feature>
<accession>A0A095Z6E3</accession>
<feature type="transmembrane region" description="Helical" evidence="5">
    <location>
        <begin position="203"/>
        <end position="221"/>
    </location>
</feature>
<evidence type="ECO:0000259" key="7">
    <source>
        <dbReference type="Pfam" id="PF00361"/>
    </source>
</evidence>
<dbReference type="Proteomes" id="UP000029629">
    <property type="component" value="Unassembled WGS sequence"/>
</dbReference>
<dbReference type="GO" id="GO:0012505">
    <property type="term" value="C:endomembrane system"/>
    <property type="evidence" value="ECO:0007669"/>
    <property type="project" value="UniProtKB-SubCell"/>
</dbReference>
<feature type="transmembrane region" description="Helical" evidence="5">
    <location>
        <begin position="414"/>
        <end position="434"/>
    </location>
</feature>
<keyword evidence="3 5" id="KW-1133">Transmembrane helix</keyword>
<dbReference type="GO" id="GO:0005886">
    <property type="term" value="C:plasma membrane"/>
    <property type="evidence" value="ECO:0007669"/>
    <property type="project" value="UniProtKB-SubCell"/>
</dbReference>
<evidence type="ECO:0000256" key="4">
    <source>
        <dbReference type="ARBA" id="ARBA00023136"/>
    </source>
</evidence>
<comment type="similarity">
    <text evidence="5">Belongs to the complex I subunit 2 family.</text>
</comment>
<evidence type="ECO:0000256" key="2">
    <source>
        <dbReference type="ARBA" id="ARBA00022692"/>
    </source>
</evidence>
<dbReference type="GO" id="GO:0050136">
    <property type="term" value="F:NADH dehydrogenase (quinone) (non-electrogenic) activity"/>
    <property type="evidence" value="ECO:0007669"/>
    <property type="project" value="UniProtKB-UniRule"/>
</dbReference>
<dbReference type="EC" id="7.1.1.-" evidence="5"/>
<dbReference type="GO" id="GO:0048038">
    <property type="term" value="F:quinone binding"/>
    <property type="evidence" value="ECO:0007669"/>
    <property type="project" value="UniProtKB-KW"/>
</dbReference>
<name>A0A095Z6E3_9BURK</name>
<comment type="catalytic activity">
    <reaction evidence="5">
        <text>a quinone + NADH + 5 H(+)(in) = a quinol + NAD(+) + 4 H(+)(out)</text>
        <dbReference type="Rhea" id="RHEA:57888"/>
        <dbReference type="ChEBI" id="CHEBI:15378"/>
        <dbReference type="ChEBI" id="CHEBI:24646"/>
        <dbReference type="ChEBI" id="CHEBI:57540"/>
        <dbReference type="ChEBI" id="CHEBI:57945"/>
        <dbReference type="ChEBI" id="CHEBI:132124"/>
    </reaction>
</comment>
<dbReference type="GO" id="GO:0008137">
    <property type="term" value="F:NADH dehydrogenase (ubiquinone) activity"/>
    <property type="evidence" value="ECO:0007669"/>
    <property type="project" value="InterPro"/>
</dbReference>
<dbReference type="NCBIfam" id="TIGR01770">
    <property type="entry name" value="NDH_I_N"/>
    <property type="match status" value="1"/>
</dbReference>
<dbReference type="EMBL" id="JRNI01000028">
    <property type="protein sequence ID" value="KGF30275.1"/>
    <property type="molecule type" value="Genomic_DNA"/>
</dbReference>
<keyword evidence="5" id="KW-1278">Translocase</keyword>
<feature type="transmembrane region" description="Helical" evidence="5">
    <location>
        <begin position="302"/>
        <end position="322"/>
    </location>
</feature>
<dbReference type="AlphaFoldDB" id="A0A095Z6E3"/>
<keyword evidence="5 8" id="KW-0830">Ubiquinone</keyword>
<feature type="transmembrane region" description="Helical" evidence="5">
    <location>
        <begin position="276"/>
        <end position="295"/>
    </location>
</feature>
<dbReference type="OrthoDB" id="9768329at2"/>
<evidence type="ECO:0000256" key="6">
    <source>
        <dbReference type="RuleBase" id="RU000320"/>
    </source>
</evidence>
<feature type="domain" description="NADH:quinone oxidoreductase/Mrp antiporter transmembrane" evidence="7">
    <location>
        <begin position="128"/>
        <end position="428"/>
    </location>
</feature>
<dbReference type="eggNOG" id="COG1007">
    <property type="taxonomic scope" value="Bacteria"/>
</dbReference>
<dbReference type="PRINTS" id="PR01434">
    <property type="entry name" value="NADHDHGNASE5"/>
</dbReference>
<dbReference type="HAMAP" id="MF_00445">
    <property type="entry name" value="NDH1_NuoN_1"/>
    <property type="match status" value="1"/>
</dbReference>
<comment type="caution">
    <text evidence="8">The sequence shown here is derived from an EMBL/GenBank/DDBJ whole genome shotgun (WGS) entry which is preliminary data.</text>
</comment>
<evidence type="ECO:0000256" key="5">
    <source>
        <dbReference type="HAMAP-Rule" id="MF_00445"/>
    </source>
</evidence>
<protein>
    <recommendedName>
        <fullName evidence="5">NADH-quinone oxidoreductase subunit N</fullName>
        <ecNumber evidence="5">7.1.1.-</ecNumber>
    </recommendedName>
    <alternativeName>
        <fullName evidence="5">NADH dehydrogenase I subunit N</fullName>
    </alternativeName>
    <alternativeName>
        <fullName evidence="5">NDH-1 subunit N</fullName>
    </alternativeName>
</protein>
<keyword evidence="2 5" id="KW-0812">Transmembrane</keyword>